<dbReference type="InterPro" id="IPR007110">
    <property type="entry name" value="Ig-like_dom"/>
</dbReference>
<dbReference type="Gene3D" id="2.60.40.10">
    <property type="entry name" value="Immunoglobulins"/>
    <property type="match status" value="1"/>
</dbReference>
<dbReference type="Proteomes" id="UP001292079">
    <property type="component" value="Unassembled WGS sequence"/>
</dbReference>
<dbReference type="AlphaFoldDB" id="A0AAE2D6Q4"/>
<evidence type="ECO:0000313" key="3">
    <source>
        <dbReference type="EMBL" id="KAK4473232.1"/>
    </source>
</evidence>
<dbReference type="SUPFAM" id="SSF48726">
    <property type="entry name" value="Immunoglobulin"/>
    <property type="match status" value="1"/>
</dbReference>
<keyword evidence="1" id="KW-0472">Membrane</keyword>
<reference evidence="3" key="1">
    <citation type="submission" date="2022-04" db="EMBL/GenBank/DDBJ databases">
        <authorList>
            <person name="Xu L."/>
            <person name="Lv Z."/>
        </authorList>
    </citation>
    <scope>NUCLEOTIDE SEQUENCE</scope>
    <source>
        <strain evidence="3">LV_2022a</strain>
    </source>
</reference>
<evidence type="ECO:0000256" key="1">
    <source>
        <dbReference type="SAM" id="Phobius"/>
    </source>
</evidence>
<evidence type="ECO:0000259" key="2">
    <source>
        <dbReference type="PROSITE" id="PS50835"/>
    </source>
</evidence>
<feature type="transmembrane region" description="Helical" evidence="1">
    <location>
        <begin position="524"/>
        <end position="545"/>
    </location>
</feature>
<proteinExistence type="predicted"/>
<protein>
    <recommendedName>
        <fullName evidence="2">Ig-like domain-containing protein</fullName>
    </recommendedName>
</protein>
<dbReference type="CDD" id="cd00096">
    <property type="entry name" value="Ig"/>
    <property type="match status" value="1"/>
</dbReference>
<dbReference type="InterPro" id="IPR013783">
    <property type="entry name" value="Ig-like_fold"/>
</dbReference>
<dbReference type="InterPro" id="IPR036179">
    <property type="entry name" value="Ig-like_dom_sf"/>
</dbReference>
<comment type="caution">
    <text evidence="3">The sequence shown here is derived from an EMBL/GenBank/DDBJ whole genome shotgun (WGS) entry which is preliminary data.</text>
</comment>
<dbReference type="PROSITE" id="PS50835">
    <property type="entry name" value="IG_LIKE"/>
    <property type="match status" value="1"/>
</dbReference>
<dbReference type="EMBL" id="JALJAT010000002">
    <property type="protein sequence ID" value="KAK4473232.1"/>
    <property type="molecule type" value="Genomic_DNA"/>
</dbReference>
<organism evidence="3 4">
    <name type="scientific">Schistosoma mekongi</name>
    <name type="common">Parasitic worm</name>
    <dbReference type="NCBI Taxonomy" id="38744"/>
    <lineage>
        <taxon>Eukaryota</taxon>
        <taxon>Metazoa</taxon>
        <taxon>Spiralia</taxon>
        <taxon>Lophotrochozoa</taxon>
        <taxon>Platyhelminthes</taxon>
        <taxon>Trematoda</taxon>
        <taxon>Digenea</taxon>
        <taxon>Strigeidida</taxon>
        <taxon>Schistosomatoidea</taxon>
        <taxon>Schistosomatidae</taxon>
        <taxon>Schistosoma</taxon>
    </lineage>
</organism>
<sequence length="557" mass="66246">MLVKQYLLHYTLINYVIILKLLHNIDGKLQVCSFDVPEIRIIKNCERDRIEKAGKRHQFLLFNAEDMNITFNLLCPICANEMSNSFEWNYIPDYKKQQSILIKSNKTLYESYIMLKNELLEKVGDDLCVSRSKLQLIGRNINANKYLGTYMCMYLEDRMHPANFIWYHLYRIGSFKKNSKPINISNITGFFHKIQSSEQIPLIQNQVNTALNNIPELTDRHFNSMIITFKVNQDNVTIKHCGKIAISQYRRCYLKIPRFEPVLKATVNNPHSYDDNIFEINKVLRLSFEFLTRLQDLELNSANQLARNKAKRLGFELYIDKAFIHIPCEYELLQHLFIPIDNFPPASRHAEIKYEILCDQIDPIKFSLLRDQQQLFNLKVLRMNQTIQRNNHLEIQNLFMIEYQKDVILKCNSMGIKTPLKCITMHSDVYWRSSTNMKYTVRTNETKNIYVTDDCNLKFETIHRNDIGIYYCYVKNITFSNIHSNNTYHLITWIDRPIVAYSLYIQNIRNNYQWPFSNNGYNEWFVLTIWSFILTIIWFIFLYCVNNAKKIQLNIAF</sequence>
<accession>A0AAE2D6Q4</accession>
<gene>
    <name evidence="3" type="ORF">MN116_004405</name>
</gene>
<feature type="domain" description="Ig-like" evidence="2">
    <location>
        <begin position="407"/>
        <end position="489"/>
    </location>
</feature>
<reference evidence="3" key="2">
    <citation type="journal article" date="2023" name="Infect Dis Poverty">
        <title>Chromosome-scale genome of the human blood fluke Schistosoma mekongi and its implications for public health.</title>
        <authorList>
            <person name="Zhou M."/>
            <person name="Xu L."/>
            <person name="Xu D."/>
            <person name="Chen W."/>
            <person name="Khan J."/>
            <person name="Hu Y."/>
            <person name="Huang H."/>
            <person name="Wei H."/>
            <person name="Zhang Y."/>
            <person name="Chusongsang P."/>
            <person name="Tanasarnprasert K."/>
            <person name="Hu X."/>
            <person name="Limpanont Y."/>
            <person name="Lv Z."/>
        </authorList>
    </citation>
    <scope>NUCLEOTIDE SEQUENCE</scope>
    <source>
        <strain evidence="3">LV_2022a</strain>
    </source>
</reference>
<name>A0AAE2D6Q4_SCHME</name>
<keyword evidence="4" id="KW-1185">Reference proteome</keyword>
<keyword evidence="1" id="KW-1133">Transmembrane helix</keyword>
<evidence type="ECO:0000313" key="4">
    <source>
        <dbReference type="Proteomes" id="UP001292079"/>
    </source>
</evidence>
<keyword evidence="1" id="KW-0812">Transmembrane</keyword>